<dbReference type="PANTHER" id="PTHR21328">
    <property type="entry name" value="POLY ADP-RIBOSE POLYMERASE FAMILY, MEMBER PARP"/>
    <property type="match status" value="1"/>
</dbReference>
<evidence type="ECO:0000256" key="3">
    <source>
        <dbReference type="ARBA" id="ARBA00022695"/>
    </source>
</evidence>
<proteinExistence type="predicted"/>
<keyword evidence="3" id="KW-0548">Nucleotidyltransferase</keyword>
<dbReference type="OrthoDB" id="1907151at2759"/>
<feature type="domain" description="PARP catalytic" evidence="6">
    <location>
        <begin position="434"/>
        <end position="502"/>
    </location>
</feature>
<dbReference type="EMBL" id="CAJHUC010000936">
    <property type="protein sequence ID" value="CAD7699002.1"/>
    <property type="molecule type" value="Genomic_DNA"/>
</dbReference>
<evidence type="ECO:0000256" key="4">
    <source>
        <dbReference type="ARBA" id="ARBA00023027"/>
    </source>
</evidence>
<organism evidence="7 8">
    <name type="scientific">Ostreobium quekettii</name>
    <dbReference type="NCBI Taxonomy" id="121088"/>
    <lineage>
        <taxon>Eukaryota</taxon>
        <taxon>Viridiplantae</taxon>
        <taxon>Chlorophyta</taxon>
        <taxon>core chlorophytes</taxon>
        <taxon>Ulvophyceae</taxon>
        <taxon>TCBD clade</taxon>
        <taxon>Bryopsidales</taxon>
        <taxon>Ostreobineae</taxon>
        <taxon>Ostreobiaceae</taxon>
        <taxon>Ostreobium</taxon>
    </lineage>
</organism>
<reference evidence="7" key="1">
    <citation type="submission" date="2020-12" db="EMBL/GenBank/DDBJ databases">
        <authorList>
            <person name="Iha C."/>
        </authorList>
    </citation>
    <scope>NUCLEOTIDE SEQUENCE</scope>
</reference>
<evidence type="ECO:0000256" key="1">
    <source>
        <dbReference type="ARBA" id="ARBA00022676"/>
    </source>
</evidence>
<dbReference type="AlphaFoldDB" id="A0A8S1IYX7"/>
<name>A0A8S1IYX7_9CHLO</name>
<dbReference type="Gene3D" id="3.90.228.10">
    <property type="match status" value="1"/>
</dbReference>
<evidence type="ECO:0000313" key="8">
    <source>
        <dbReference type="Proteomes" id="UP000708148"/>
    </source>
</evidence>
<evidence type="ECO:0000313" key="7">
    <source>
        <dbReference type="EMBL" id="CAD7699002.1"/>
    </source>
</evidence>
<evidence type="ECO:0000256" key="5">
    <source>
        <dbReference type="SAM" id="MobiDB-lite"/>
    </source>
</evidence>
<dbReference type="Pfam" id="PF00644">
    <property type="entry name" value="PARP"/>
    <property type="match status" value="1"/>
</dbReference>
<dbReference type="GO" id="GO:0003950">
    <property type="term" value="F:NAD+ poly-ADP-ribosyltransferase activity"/>
    <property type="evidence" value="ECO:0007669"/>
    <property type="project" value="InterPro"/>
</dbReference>
<sequence length="548" mass="60725">MSEDGSEAGSNGSGLISCPDSDADTGPFGAPPSALEGEAEDLMVSQQVVLFVEMLEDAYEALLQREITPEVVPGTTAVLIRFPVPGPVRAVLRCEDRLLLFIKFEHRPGGWAVPRVSLAPSQERDFSVVTQFWRSQAQPPSTDQTTLCYTKALLLAIANDMDVAFLMDRPGLAAERVRDRISVQDENFAGVFRMPMDVKKVDVEVAEIVGEAMGVMGGRMVRNAVLRAVDVVEGNLRRLGERCYLCGTRHRPQPEVPVPLPCCNYLCRFRSCNTMYVNLYSEIKSRPLVVQLLMRLAHSAISSYRAEIIFTPTPPGLEMRSLQMLFSQLPTVEDMSACENEASIKAAIQEQGKRTRESSSTTVELSSCNSSLYKLLWWIIMNIPNYISEVPLDEHPAIMEEIQSHPVEGGTPLDTAGSLPPSIRAFKITSHLTSLNRTFLELRALHGSAYAFHGSPQENWYSLLKHGMRNMSDEGDYRVHGAAHGKGVYLARSYRKALRYASGELSIVGVVEVVKMPQLGQWDKGWCIVVPEAECISIKYILVEGSKL</sequence>
<dbReference type="InterPro" id="IPR051838">
    <property type="entry name" value="ARTD_PARP"/>
</dbReference>
<feature type="region of interest" description="Disordered" evidence="5">
    <location>
        <begin position="1"/>
        <end position="32"/>
    </location>
</feature>
<keyword evidence="4" id="KW-0520">NAD</keyword>
<keyword evidence="2" id="KW-0808">Transferase</keyword>
<evidence type="ECO:0000256" key="2">
    <source>
        <dbReference type="ARBA" id="ARBA00022679"/>
    </source>
</evidence>
<gene>
    <name evidence="7" type="ORF">OSTQU699_LOCUS4361</name>
</gene>
<keyword evidence="8" id="KW-1185">Reference proteome</keyword>
<keyword evidence="1" id="KW-0328">Glycosyltransferase</keyword>
<accession>A0A8S1IYX7</accession>
<dbReference type="GO" id="GO:0016779">
    <property type="term" value="F:nucleotidyltransferase activity"/>
    <property type="evidence" value="ECO:0007669"/>
    <property type="project" value="UniProtKB-KW"/>
</dbReference>
<comment type="caution">
    <text evidence="7">The sequence shown here is derived from an EMBL/GenBank/DDBJ whole genome shotgun (WGS) entry which is preliminary data.</text>
</comment>
<protein>
    <recommendedName>
        <fullName evidence="6">PARP catalytic domain-containing protein</fullName>
    </recommendedName>
</protein>
<dbReference type="SUPFAM" id="SSF56399">
    <property type="entry name" value="ADP-ribosylation"/>
    <property type="match status" value="1"/>
</dbReference>
<evidence type="ECO:0000259" key="6">
    <source>
        <dbReference type="Pfam" id="PF00644"/>
    </source>
</evidence>
<dbReference type="InterPro" id="IPR012317">
    <property type="entry name" value="Poly(ADP-ribose)pol_cat_dom"/>
</dbReference>
<dbReference type="Proteomes" id="UP000708148">
    <property type="component" value="Unassembled WGS sequence"/>
</dbReference>